<name>A0ABY6WA50_9BURK</name>
<feature type="compositionally biased region" description="Polar residues" evidence="1">
    <location>
        <begin position="404"/>
        <end position="414"/>
    </location>
</feature>
<feature type="region of interest" description="Disordered" evidence="1">
    <location>
        <begin position="397"/>
        <end position="423"/>
    </location>
</feature>
<evidence type="ECO:0000313" key="3">
    <source>
        <dbReference type="Proteomes" id="UP000366065"/>
    </source>
</evidence>
<evidence type="ECO:0000256" key="1">
    <source>
        <dbReference type="SAM" id="MobiDB-lite"/>
    </source>
</evidence>
<comment type="caution">
    <text evidence="2">The sequence shown here is derived from an EMBL/GenBank/DDBJ whole genome shotgun (WGS) entry which is preliminary data.</text>
</comment>
<dbReference type="RefSeq" id="WP_174981152.1">
    <property type="nucleotide sequence ID" value="NZ_CABPRV010000006.1"/>
</dbReference>
<feature type="compositionally biased region" description="Pro residues" evidence="1">
    <location>
        <begin position="523"/>
        <end position="537"/>
    </location>
</feature>
<sequence length="537" mass="58316">MGTLFGSISGAASAPVLTGGKLLPCECGSSFGSDFERLGAVPVTTTTEASGKPWQSYPERRRTLQDADGLSFGHWQACRDAERLIADDLIGRPLVPNAVSERVERWHSMFQRGIERDVSFEDGRTEAMRQVRYGVPPEPRPFIRTFDPEPVIVQLLEIAHVNDEIDRMTVIVDRVPKGPAKSMAQHSLHDMKKMRDTMLVLSTTQHDRTFNELKAERNVLIALNDMAREAQREMSNGGADVPLRLKVRGSRLILKPATSKSRFQKNHIRARNDAARLALLLGYPAGQPVTLSDIRDRGFGLYEYSTVLHSAKTASPECTVSWLGMRALEIDNWKHVARGLQDDLRETDGGRLLGAPVTPSHAVHDDSRLDAIDGAPQLSGVDEIDAVPMRTMPKEAGALGAQAPTATAVSSAQRASHGRALTSRRGQFADQFIGMQAGRAGRLSAILEGSPSAERLAQTEPSRGPRESRGSVPAAVSRGRSVPLPLATLATNARAQVVETPEAMALRTGARPKTHRRVASPSETPPPLPLPSPPDAT</sequence>
<organism evidence="2 3">
    <name type="scientific">Pandoraea capi</name>
    <dbReference type="NCBI Taxonomy" id="2508286"/>
    <lineage>
        <taxon>Bacteria</taxon>
        <taxon>Pseudomonadati</taxon>
        <taxon>Pseudomonadota</taxon>
        <taxon>Betaproteobacteria</taxon>
        <taxon>Burkholderiales</taxon>
        <taxon>Burkholderiaceae</taxon>
        <taxon>Pandoraea</taxon>
    </lineage>
</organism>
<keyword evidence="3" id="KW-1185">Reference proteome</keyword>
<proteinExistence type="predicted"/>
<protein>
    <submittedName>
        <fullName evidence="2">Uncharacterized protein</fullName>
    </submittedName>
</protein>
<accession>A0ABY6WA50</accession>
<gene>
    <name evidence="2" type="ORF">PCA20602_02977</name>
</gene>
<reference evidence="2 3" key="1">
    <citation type="submission" date="2019-08" db="EMBL/GenBank/DDBJ databases">
        <authorList>
            <person name="Peeters C."/>
        </authorList>
    </citation>
    <scope>NUCLEOTIDE SEQUENCE [LARGE SCALE GENOMIC DNA]</scope>
    <source>
        <strain evidence="2 3">LMG 20602</strain>
    </source>
</reference>
<feature type="region of interest" description="Disordered" evidence="1">
    <location>
        <begin position="452"/>
        <end position="537"/>
    </location>
</feature>
<evidence type="ECO:0000313" key="2">
    <source>
        <dbReference type="EMBL" id="VVE17687.1"/>
    </source>
</evidence>
<dbReference type="Proteomes" id="UP000366065">
    <property type="component" value="Unassembled WGS sequence"/>
</dbReference>
<dbReference type="EMBL" id="CABPRV010000006">
    <property type="protein sequence ID" value="VVE17687.1"/>
    <property type="molecule type" value="Genomic_DNA"/>
</dbReference>